<organism evidence="1 2">
    <name type="scientific">Streptomyces spinosisporus</name>
    <dbReference type="NCBI Taxonomy" id="2927582"/>
    <lineage>
        <taxon>Bacteria</taxon>
        <taxon>Bacillati</taxon>
        <taxon>Actinomycetota</taxon>
        <taxon>Actinomycetes</taxon>
        <taxon>Kitasatosporales</taxon>
        <taxon>Streptomycetaceae</taxon>
        <taxon>Streptomyces</taxon>
    </lineage>
</organism>
<evidence type="ECO:0000313" key="1">
    <source>
        <dbReference type="EMBL" id="MCI3244121.1"/>
    </source>
</evidence>
<reference evidence="1" key="1">
    <citation type="submission" date="2022-03" db="EMBL/GenBank/DDBJ databases">
        <title>Streptomyces 7R015 and 7R016 isolated from Barleria lupulina in Thailand.</title>
        <authorList>
            <person name="Kanchanasin P."/>
            <person name="Phongsopitanun W."/>
            <person name="Tanasupawat S."/>
        </authorList>
    </citation>
    <scope>NUCLEOTIDE SEQUENCE</scope>
    <source>
        <strain evidence="1">7R016</strain>
    </source>
</reference>
<dbReference type="Proteomes" id="UP001165270">
    <property type="component" value="Unassembled WGS sequence"/>
</dbReference>
<accession>A0ABS9XPW7</accession>
<protein>
    <submittedName>
        <fullName evidence="1">Uncharacterized protein</fullName>
    </submittedName>
</protein>
<dbReference type="EMBL" id="JALDAX010000014">
    <property type="protein sequence ID" value="MCI3244121.1"/>
    <property type="molecule type" value="Genomic_DNA"/>
</dbReference>
<name>A0ABS9XPW7_9ACTN</name>
<evidence type="ECO:0000313" key="2">
    <source>
        <dbReference type="Proteomes" id="UP001165270"/>
    </source>
</evidence>
<dbReference type="RefSeq" id="WP_242712129.1">
    <property type="nucleotide sequence ID" value="NZ_JALDAX010000014.1"/>
</dbReference>
<proteinExistence type="predicted"/>
<comment type="caution">
    <text evidence="1">The sequence shown here is derived from an EMBL/GenBank/DDBJ whole genome shotgun (WGS) entry which is preliminary data.</text>
</comment>
<sequence>MAINDLDRRMTISYVMNNMGADILGSQRATARTTAIYQALGANRLAWLPSWPLGGESTEDT</sequence>
<keyword evidence="2" id="KW-1185">Reference proteome</keyword>
<gene>
    <name evidence="1" type="ORF">MQN93_30815</name>
</gene>